<evidence type="ECO:0000256" key="1">
    <source>
        <dbReference type="SAM" id="SignalP"/>
    </source>
</evidence>
<dbReference type="InterPro" id="IPR011990">
    <property type="entry name" value="TPR-like_helical_dom_sf"/>
</dbReference>
<evidence type="ECO:0008006" key="4">
    <source>
        <dbReference type="Google" id="ProtNLM"/>
    </source>
</evidence>
<dbReference type="Proteomes" id="UP000198393">
    <property type="component" value="Unassembled WGS sequence"/>
</dbReference>
<dbReference type="SUPFAM" id="SSF48452">
    <property type="entry name" value="TPR-like"/>
    <property type="match status" value="1"/>
</dbReference>
<proteinExistence type="predicted"/>
<dbReference type="RefSeq" id="WP_089357823.1">
    <property type="nucleotide sequence ID" value="NZ_FZPD01000005.1"/>
</dbReference>
<reference evidence="2 3" key="1">
    <citation type="submission" date="2017-06" db="EMBL/GenBank/DDBJ databases">
        <authorList>
            <person name="Kim H.J."/>
            <person name="Triplett B.A."/>
        </authorList>
    </citation>
    <scope>NUCLEOTIDE SEQUENCE [LARGE SCALE GENOMIC DNA]</scope>
    <source>
        <strain evidence="2 3">DSM 19307</strain>
    </source>
</reference>
<dbReference type="Gene3D" id="1.25.40.10">
    <property type="entry name" value="Tetratricopeptide repeat domain"/>
    <property type="match status" value="1"/>
</dbReference>
<dbReference type="EMBL" id="FZPD01000005">
    <property type="protein sequence ID" value="SNT28067.1"/>
    <property type="molecule type" value="Genomic_DNA"/>
</dbReference>
<keyword evidence="1" id="KW-0732">Signal</keyword>
<accession>A0A239LBP3</accession>
<sequence length="217" mass="24173">MRKNLFILFTALCSITVLANGQFEKAMGKNIPAMFTAETPEALQGVINQLNRIGEAETNRWEPYYYIAFGYIRMSDMHENGEEKDRFLDLALEAVEKAENIKPNDSELEAMRGYVHMMRLVVDPATRGMKYSGMAFASFQKAVQLDPTNPRAHYLLGRMQYGTAQFMGAGDGGACESFANAKALFAEEENADNPLAPTWGNETNNEVISMICEKGGE</sequence>
<organism evidence="2 3">
    <name type="scientific">Ekhidna lutea</name>
    <dbReference type="NCBI Taxonomy" id="447679"/>
    <lineage>
        <taxon>Bacteria</taxon>
        <taxon>Pseudomonadati</taxon>
        <taxon>Bacteroidota</taxon>
        <taxon>Cytophagia</taxon>
        <taxon>Cytophagales</taxon>
        <taxon>Reichenbachiellaceae</taxon>
        <taxon>Ekhidna</taxon>
    </lineage>
</organism>
<dbReference type="OrthoDB" id="1150971at2"/>
<gene>
    <name evidence="2" type="ORF">SAMN05421640_3147</name>
</gene>
<evidence type="ECO:0000313" key="3">
    <source>
        <dbReference type="Proteomes" id="UP000198393"/>
    </source>
</evidence>
<dbReference type="AlphaFoldDB" id="A0A239LBP3"/>
<feature type="signal peptide" evidence="1">
    <location>
        <begin position="1"/>
        <end position="19"/>
    </location>
</feature>
<protein>
    <recommendedName>
        <fullName evidence="4">Tetratricopeptide repeat-containing protein</fullName>
    </recommendedName>
</protein>
<keyword evidence="3" id="KW-1185">Reference proteome</keyword>
<evidence type="ECO:0000313" key="2">
    <source>
        <dbReference type="EMBL" id="SNT28067.1"/>
    </source>
</evidence>
<feature type="chain" id="PRO_5012737718" description="Tetratricopeptide repeat-containing protein" evidence="1">
    <location>
        <begin position="20"/>
        <end position="217"/>
    </location>
</feature>
<name>A0A239LBP3_EKHLU</name>